<comment type="caution">
    <text evidence="1">The sequence shown here is derived from an EMBL/GenBank/DDBJ whole genome shotgun (WGS) entry which is preliminary data.</text>
</comment>
<accession>A0AAE1Y371</accession>
<evidence type="ECO:0000313" key="2">
    <source>
        <dbReference type="Proteomes" id="UP001293254"/>
    </source>
</evidence>
<proteinExistence type="predicted"/>
<evidence type="ECO:0000313" key="1">
    <source>
        <dbReference type="EMBL" id="KAK4422936.1"/>
    </source>
</evidence>
<dbReference type="Proteomes" id="UP001293254">
    <property type="component" value="Unassembled WGS sequence"/>
</dbReference>
<dbReference type="AlphaFoldDB" id="A0AAE1Y371"/>
<keyword evidence="2" id="KW-1185">Reference proteome</keyword>
<protein>
    <submittedName>
        <fullName evidence="1">Uncharacterized protein</fullName>
    </submittedName>
</protein>
<organism evidence="1 2">
    <name type="scientific">Sesamum alatum</name>
    <dbReference type="NCBI Taxonomy" id="300844"/>
    <lineage>
        <taxon>Eukaryota</taxon>
        <taxon>Viridiplantae</taxon>
        <taxon>Streptophyta</taxon>
        <taxon>Embryophyta</taxon>
        <taxon>Tracheophyta</taxon>
        <taxon>Spermatophyta</taxon>
        <taxon>Magnoliopsida</taxon>
        <taxon>eudicotyledons</taxon>
        <taxon>Gunneridae</taxon>
        <taxon>Pentapetalae</taxon>
        <taxon>asterids</taxon>
        <taxon>lamiids</taxon>
        <taxon>Lamiales</taxon>
        <taxon>Pedaliaceae</taxon>
        <taxon>Sesamum</taxon>
    </lineage>
</organism>
<dbReference type="EMBL" id="JACGWO010000007">
    <property type="protein sequence ID" value="KAK4422936.1"/>
    <property type="molecule type" value="Genomic_DNA"/>
</dbReference>
<reference evidence="1" key="1">
    <citation type="submission" date="2020-06" db="EMBL/GenBank/DDBJ databases">
        <authorList>
            <person name="Li T."/>
            <person name="Hu X."/>
            <person name="Zhang T."/>
            <person name="Song X."/>
            <person name="Zhang H."/>
            <person name="Dai N."/>
            <person name="Sheng W."/>
            <person name="Hou X."/>
            <person name="Wei L."/>
        </authorList>
    </citation>
    <scope>NUCLEOTIDE SEQUENCE</scope>
    <source>
        <strain evidence="1">3651</strain>
        <tissue evidence="1">Leaf</tissue>
    </source>
</reference>
<reference evidence="1" key="2">
    <citation type="journal article" date="2024" name="Plant">
        <title>Genomic evolution and insights into agronomic trait innovations of Sesamum species.</title>
        <authorList>
            <person name="Miao H."/>
            <person name="Wang L."/>
            <person name="Qu L."/>
            <person name="Liu H."/>
            <person name="Sun Y."/>
            <person name="Le M."/>
            <person name="Wang Q."/>
            <person name="Wei S."/>
            <person name="Zheng Y."/>
            <person name="Lin W."/>
            <person name="Duan Y."/>
            <person name="Cao H."/>
            <person name="Xiong S."/>
            <person name="Wang X."/>
            <person name="Wei L."/>
            <person name="Li C."/>
            <person name="Ma Q."/>
            <person name="Ju M."/>
            <person name="Zhao R."/>
            <person name="Li G."/>
            <person name="Mu C."/>
            <person name="Tian Q."/>
            <person name="Mei H."/>
            <person name="Zhang T."/>
            <person name="Gao T."/>
            <person name="Zhang H."/>
        </authorList>
    </citation>
    <scope>NUCLEOTIDE SEQUENCE</scope>
    <source>
        <strain evidence="1">3651</strain>
    </source>
</reference>
<name>A0AAE1Y371_9LAMI</name>
<sequence>MVGGAVVRATSPILIDMVSSSFRNVDARRLKEDYRIPDYFTILLPTQRFDLKSPNLIAYVVPMVDEMMNCFQVPPPPLDERCPYVDEDRIDRLVADLARWK</sequence>
<gene>
    <name evidence="1" type="ORF">Salat_1876200</name>
</gene>